<reference evidence="1" key="1">
    <citation type="submission" date="2023-02" db="EMBL/GenBank/DDBJ databases">
        <title>Kitasatospora phosalacinea NBRC 14362.</title>
        <authorList>
            <person name="Ichikawa N."/>
            <person name="Sato H."/>
            <person name="Tonouchi N."/>
        </authorList>
    </citation>
    <scope>NUCLEOTIDE SEQUENCE</scope>
    <source>
        <strain evidence="1">NBRC 14362</strain>
    </source>
</reference>
<dbReference type="EMBL" id="BSRX01000002">
    <property type="protein sequence ID" value="GLW52446.1"/>
    <property type="molecule type" value="Genomic_DNA"/>
</dbReference>
<evidence type="ECO:0000313" key="2">
    <source>
        <dbReference type="Proteomes" id="UP001165143"/>
    </source>
</evidence>
<comment type="caution">
    <text evidence="1">The sequence shown here is derived from an EMBL/GenBank/DDBJ whole genome shotgun (WGS) entry which is preliminary data.</text>
</comment>
<dbReference type="AlphaFoldDB" id="A0A9W6PC87"/>
<gene>
    <name evidence="1" type="ORF">Kpho01_04570</name>
</gene>
<protein>
    <submittedName>
        <fullName evidence="1">Uncharacterized protein</fullName>
    </submittedName>
</protein>
<dbReference type="Proteomes" id="UP001165143">
    <property type="component" value="Unassembled WGS sequence"/>
</dbReference>
<accession>A0A9W6PC87</accession>
<organism evidence="1 2">
    <name type="scientific">Kitasatospora phosalacinea</name>
    <dbReference type="NCBI Taxonomy" id="2065"/>
    <lineage>
        <taxon>Bacteria</taxon>
        <taxon>Bacillati</taxon>
        <taxon>Actinomycetota</taxon>
        <taxon>Actinomycetes</taxon>
        <taxon>Kitasatosporales</taxon>
        <taxon>Streptomycetaceae</taxon>
        <taxon>Kitasatospora</taxon>
    </lineage>
</organism>
<evidence type="ECO:0000313" key="1">
    <source>
        <dbReference type="EMBL" id="GLW52446.1"/>
    </source>
</evidence>
<proteinExistence type="predicted"/>
<sequence>MGSGPYPIPKARLCKAQYDVDYWVGGVAFANTQRYLCTA</sequence>
<name>A0A9W6PC87_9ACTN</name>